<proteinExistence type="predicted"/>
<dbReference type="EMBL" id="KQ976637">
    <property type="protein sequence ID" value="KYM78834.1"/>
    <property type="molecule type" value="Genomic_DNA"/>
</dbReference>
<accession>A0A151I045</accession>
<keyword evidence="3" id="KW-1185">Reference proteome</keyword>
<evidence type="ECO:0000313" key="2">
    <source>
        <dbReference type="EMBL" id="KYM78834.1"/>
    </source>
</evidence>
<reference evidence="2 3" key="1">
    <citation type="submission" date="2015-09" db="EMBL/GenBank/DDBJ databases">
        <title>Atta colombica WGS genome.</title>
        <authorList>
            <person name="Nygaard S."/>
            <person name="Hu H."/>
            <person name="Boomsma J."/>
            <person name="Zhang G."/>
        </authorList>
    </citation>
    <scope>NUCLEOTIDE SEQUENCE [LARGE SCALE GENOMIC DNA]</scope>
    <source>
        <strain evidence="2">Treedump-2</strain>
        <tissue evidence="2">Whole body</tissue>
    </source>
</reference>
<feature type="compositionally biased region" description="Basic and acidic residues" evidence="1">
    <location>
        <begin position="14"/>
        <end position="28"/>
    </location>
</feature>
<evidence type="ECO:0000313" key="3">
    <source>
        <dbReference type="Proteomes" id="UP000078540"/>
    </source>
</evidence>
<name>A0A151I045_9HYME</name>
<gene>
    <name evidence="2" type="ORF">ALC53_10705</name>
</gene>
<dbReference type="AlphaFoldDB" id="A0A151I045"/>
<feature type="region of interest" description="Disordered" evidence="1">
    <location>
        <begin position="1"/>
        <end position="34"/>
    </location>
</feature>
<organism evidence="2 3">
    <name type="scientific">Atta colombica</name>
    <dbReference type="NCBI Taxonomy" id="520822"/>
    <lineage>
        <taxon>Eukaryota</taxon>
        <taxon>Metazoa</taxon>
        <taxon>Ecdysozoa</taxon>
        <taxon>Arthropoda</taxon>
        <taxon>Hexapoda</taxon>
        <taxon>Insecta</taxon>
        <taxon>Pterygota</taxon>
        <taxon>Neoptera</taxon>
        <taxon>Endopterygota</taxon>
        <taxon>Hymenoptera</taxon>
        <taxon>Apocrita</taxon>
        <taxon>Aculeata</taxon>
        <taxon>Formicoidea</taxon>
        <taxon>Formicidae</taxon>
        <taxon>Myrmicinae</taxon>
        <taxon>Atta</taxon>
    </lineage>
</organism>
<evidence type="ECO:0000256" key="1">
    <source>
        <dbReference type="SAM" id="MobiDB-lite"/>
    </source>
</evidence>
<dbReference type="Proteomes" id="UP000078540">
    <property type="component" value="Unassembled WGS sequence"/>
</dbReference>
<sequence>MRIEIDAGTNCSNDDSREMGQSDRKISHDIGNNGGTLSDTNPFVTKLNRSVVELLRRFLKENGRFSWLVLEEEYNLRLWLWVDCGKPK</sequence>
<protein>
    <submittedName>
        <fullName evidence="2">Uncharacterized protein</fullName>
    </submittedName>
</protein>